<evidence type="ECO:0000313" key="1">
    <source>
        <dbReference type="EMBL" id="RIB09837.1"/>
    </source>
</evidence>
<dbReference type="AlphaFoldDB" id="A0A397UL24"/>
<evidence type="ECO:0000313" key="2">
    <source>
        <dbReference type="Proteomes" id="UP000266673"/>
    </source>
</evidence>
<accession>A0A397UL24</accession>
<proteinExistence type="predicted"/>
<dbReference type="Proteomes" id="UP000266673">
    <property type="component" value="Unassembled WGS sequence"/>
</dbReference>
<name>A0A397UL24_9GLOM</name>
<keyword evidence="2" id="KW-1185">Reference proteome</keyword>
<reference evidence="1 2" key="1">
    <citation type="submission" date="2018-06" db="EMBL/GenBank/DDBJ databases">
        <title>Comparative genomics reveals the genomic features of Rhizophagus irregularis, R. cerebriforme, R. diaphanum and Gigaspora rosea, and their symbiotic lifestyle signature.</title>
        <authorList>
            <person name="Morin E."/>
            <person name="San Clemente H."/>
            <person name="Chen E.C.H."/>
            <person name="De La Providencia I."/>
            <person name="Hainaut M."/>
            <person name="Kuo A."/>
            <person name="Kohler A."/>
            <person name="Murat C."/>
            <person name="Tang N."/>
            <person name="Roy S."/>
            <person name="Loubradou J."/>
            <person name="Henrissat B."/>
            <person name="Grigoriev I.V."/>
            <person name="Corradi N."/>
            <person name="Roux C."/>
            <person name="Martin F.M."/>
        </authorList>
    </citation>
    <scope>NUCLEOTIDE SEQUENCE [LARGE SCALE GENOMIC DNA]</scope>
    <source>
        <strain evidence="1 2">DAOM 194757</strain>
    </source>
</reference>
<dbReference type="EMBL" id="QKWP01001321">
    <property type="protein sequence ID" value="RIB09837.1"/>
    <property type="molecule type" value="Genomic_DNA"/>
</dbReference>
<sequence>MQLNRNVVYGITQKSVTNKSVILIPDEFSSRRNDSNRKCIYCEHYNTLPVWCQFCDPWKAIQKWQIPFNKLINLQEINEESGLVFLDKRKSVNGNCKYCKRYNTSPAWCQLCDSPKVVQPITNVDKEGLVKYIHQFG</sequence>
<organism evidence="1 2">
    <name type="scientific">Gigaspora rosea</name>
    <dbReference type="NCBI Taxonomy" id="44941"/>
    <lineage>
        <taxon>Eukaryota</taxon>
        <taxon>Fungi</taxon>
        <taxon>Fungi incertae sedis</taxon>
        <taxon>Mucoromycota</taxon>
        <taxon>Glomeromycotina</taxon>
        <taxon>Glomeromycetes</taxon>
        <taxon>Diversisporales</taxon>
        <taxon>Gigasporaceae</taxon>
        <taxon>Gigaspora</taxon>
    </lineage>
</organism>
<comment type="caution">
    <text evidence="1">The sequence shown here is derived from an EMBL/GenBank/DDBJ whole genome shotgun (WGS) entry which is preliminary data.</text>
</comment>
<gene>
    <name evidence="1" type="ORF">C2G38_2207739</name>
</gene>
<protein>
    <submittedName>
        <fullName evidence="1">Uncharacterized protein</fullName>
    </submittedName>
</protein>